<evidence type="ECO:0000313" key="1">
    <source>
        <dbReference type="EMBL" id="KAE8137949.1"/>
    </source>
</evidence>
<accession>A0A5N6SVU8</accession>
<dbReference type="Proteomes" id="UP000325672">
    <property type="component" value="Unassembled WGS sequence"/>
</dbReference>
<proteinExistence type="predicted"/>
<dbReference type="AlphaFoldDB" id="A0A5N6SVU8"/>
<keyword evidence="2" id="KW-1185">Reference proteome</keyword>
<dbReference type="GeneID" id="43638694"/>
<name>A0A5N6SVU8_ASPPS</name>
<protein>
    <submittedName>
        <fullName evidence="1">Uncharacterized protein</fullName>
    </submittedName>
</protein>
<sequence>MPKVRFPFSGCSYTANPIYVACTLGGTDLYVINLRNVQNIARAIRRNGTQLAKLLRVKMVGEGRTP</sequence>
<dbReference type="EMBL" id="ML743574">
    <property type="protein sequence ID" value="KAE8137949.1"/>
    <property type="molecule type" value="Genomic_DNA"/>
</dbReference>
<dbReference type="RefSeq" id="XP_031914012.1">
    <property type="nucleotide sequence ID" value="XM_032054484.1"/>
</dbReference>
<organism evidence="1 2">
    <name type="scientific">Aspergillus pseudotamarii</name>
    <dbReference type="NCBI Taxonomy" id="132259"/>
    <lineage>
        <taxon>Eukaryota</taxon>
        <taxon>Fungi</taxon>
        <taxon>Dikarya</taxon>
        <taxon>Ascomycota</taxon>
        <taxon>Pezizomycotina</taxon>
        <taxon>Eurotiomycetes</taxon>
        <taxon>Eurotiomycetidae</taxon>
        <taxon>Eurotiales</taxon>
        <taxon>Aspergillaceae</taxon>
        <taxon>Aspergillus</taxon>
        <taxon>Aspergillus subgen. Circumdati</taxon>
    </lineage>
</organism>
<gene>
    <name evidence="1" type="ORF">BDV38DRAFT_245953</name>
</gene>
<evidence type="ECO:0000313" key="2">
    <source>
        <dbReference type="Proteomes" id="UP000325672"/>
    </source>
</evidence>
<reference evidence="1 2" key="1">
    <citation type="submission" date="2019-04" db="EMBL/GenBank/DDBJ databases">
        <title>Friends and foes A comparative genomics study of 23 Aspergillus species from section Flavi.</title>
        <authorList>
            <consortium name="DOE Joint Genome Institute"/>
            <person name="Kjaerbolling I."/>
            <person name="Vesth T."/>
            <person name="Frisvad J.C."/>
            <person name="Nybo J.L."/>
            <person name="Theobald S."/>
            <person name="Kildgaard S."/>
            <person name="Isbrandt T."/>
            <person name="Kuo A."/>
            <person name="Sato A."/>
            <person name="Lyhne E.K."/>
            <person name="Kogle M.E."/>
            <person name="Wiebenga A."/>
            <person name="Kun R.S."/>
            <person name="Lubbers R.J."/>
            <person name="Makela M.R."/>
            <person name="Barry K."/>
            <person name="Chovatia M."/>
            <person name="Clum A."/>
            <person name="Daum C."/>
            <person name="Haridas S."/>
            <person name="He G."/>
            <person name="LaButti K."/>
            <person name="Lipzen A."/>
            <person name="Mondo S."/>
            <person name="Riley R."/>
            <person name="Salamov A."/>
            <person name="Simmons B.A."/>
            <person name="Magnuson J.K."/>
            <person name="Henrissat B."/>
            <person name="Mortensen U.H."/>
            <person name="Larsen T.O."/>
            <person name="Devries R.P."/>
            <person name="Grigoriev I.V."/>
            <person name="Machida M."/>
            <person name="Baker S.E."/>
            <person name="Andersen M.R."/>
        </authorList>
    </citation>
    <scope>NUCLEOTIDE SEQUENCE [LARGE SCALE GENOMIC DNA]</scope>
    <source>
        <strain evidence="1 2">CBS 117625</strain>
    </source>
</reference>